<organism evidence="1 2">
    <name type="scientific">Dreissena polymorpha</name>
    <name type="common">Zebra mussel</name>
    <name type="synonym">Mytilus polymorpha</name>
    <dbReference type="NCBI Taxonomy" id="45954"/>
    <lineage>
        <taxon>Eukaryota</taxon>
        <taxon>Metazoa</taxon>
        <taxon>Spiralia</taxon>
        <taxon>Lophotrochozoa</taxon>
        <taxon>Mollusca</taxon>
        <taxon>Bivalvia</taxon>
        <taxon>Autobranchia</taxon>
        <taxon>Heteroconchia</taxon>
        <taxon>Euheterodonta</taxon>
        <taxon>Imparidentia</taxon>
        <taxon>Neoheterodontei</taxon>
        <taxon>Myida</taxon>
        <taxon>Dreissenoidea</taxon>
        <taxon>Dreissenidae</taxon>
        <taxon>Dreissena</taxon>
    </lineage>
</organism>
<dbReference type="EMBL" id="JAIWYP010000012">
    <property type="protein sequence ID" value="KAH3724385.1"/>
    <property type="molecule type" value="Genomic_DNA"/>
</dbReference>
<keyword evidence="2" id="KW-1185">Reference proteome</keyword>
<reference evidence="1" key="1">
    <citation type="journal article" date="2019" name="bioRxiv">
        <title>The Genome of the Zebra Mussel, Dreissena polymorpha: A Resource for Invasive Species Research.</title>
        <authorList>
            <person name="McCartney M.A."/>
            <person name="Auch B."/>
            <person name="Kono T."/>
            <person name="Mallez S."/>
            <person name="Zhang Y."/>
            <person name="Obille A."/>
            <person name="Becker A."/>
            <person name="Abrahante J.E."/>
            <person name="Garbe J."/>
            <person name="Badalamenti J.P."/>
            <person name="Herman A."/>
            <person name="Mangelson H."/>
            <person name="Liachko I."/>
            <person name="Sullivan S."/>
            <person name="Sone E.D."/>
            <person name="Koren S."/>
            <person name="Silverstein K.A.T."/>
            <person name="Beckman K.B."/>
            <person name="Gohl D.M."/>
        </authorList>
    </citation>
    <scope>NUCLEOTIDE SEQUENCE</scope>
    <source>
        <strain evidence="1">Duluth1</strain>
        <tissue evidence="1">Whole animal</tissue>
    </source>
</reference>
<dbReference type="InterPro" id="IPR013083">
    <property type="entry name" value="Znf_RING/FYVE/PHD"/>
</dbReference>
<sequence length="90" mass="10488">MMQKLMCTVGRDKVRCIVFLPCNHVLAFERCGYQANICMTCNTMVKENLKIIRAKELENCRLQLAETRLNERLLINELGRLQEENASLRT</sequence>
<evidence type="ECO:0000313" key="2">
    <source>
        <dbReference type="Proteomes" id="UP000828390"/>
    </source>
</evidence>
<dbReference type="Gene3D" id="3.30.40.10">
    <property type="entry name" value="Zinc/RING finger domain, C3HC4 (zinc finger)"/>
    <property type="match status" value="1"/>
</dbReference>
<reference evidence="1" key="2">
    <citation type="submission" date="2020-11" db="EMBL/GenBank/DDBJ databases">
        <authorList>
            <person name="McCartney M.A."/>
            <person name="Auch B."/>
            <person name="Kono T."/>
            <person name="Mallez S."/>
            <person name="Becker A."/>
            <person name="Gohl D.M."/>
            <person name="Silverstein K.A.T."/>
            <person name="Koren S."/>
            <person name="Bechman K.B."/>
            <person name="Herman A."/>
            <person name="Abrahante J.E."/>
            <person name="Garbe J."/>
        </authorList>
    </citation>
    <scope>NUCLEOTIDE SEQUENCE</scope>
    <source>
        <strain evidence="1">Duluth1</strain>
        <tissue evidence="1">Whole animal</tissue>
    </source>
</reference>
<comment type="caution">
    <text evidence="1">The sequence shown here is derived from an EMBL/GenBank/DDBJ whole genome shotgun (WGS) entry which is preliminary data.</text>
</comment>
<proteinExistence type="predicted"/>
<protein>
    <submittedName>
        <fullName evidence="1">Uncharacterized protein</fullName>
    </submittedName>
</protein>
<name>A0A9D4CHD4_DREPO</name>
<dbReference type="AlphaFoldDB" id="A0A9D4CHD4"/>
<evidence type="ECO:0000313" key="1">
    <source>
        <dbReference type="EMBL" id="KAH3724385.1"/>
    </source>
</evidence>
<gene>
    <name evidence="1" type="ORF">DPMN_050201</name>
</gene>
<accession>A0A9D4CHD4</accession>
<dbReference type="Proteomes" id="UP000828390">
    <property type="component" value="Unassembled WGS sequence"/>
</dbReference>